<evidence type="ECO:0000313" key="3">
    <source>
        <dbReference type="Proteomes" id="UP000054567"/>
    </source>
</evidence>
<organism evidence="2 3">
    <name type="scientific">Coccidioides posadasii RMSCC 3488</name>
    <dbReference type="NCBI Taxonomy" id="454284"/>
    <lineage>
        <taxon>Eukaryota</taxon>
        <taxon>Fungi</taxon>
        <taxon>Dikarya</taxon>
        <taxon>Ascomycota</taxon>
        <taxon>Pezizomycotina</taxon>
        <taxon>Eurotiomycetes</taxon>
        <taxon>Eurotiomycetidae</taxon>
        <taxon>Onygenales</taxon>
        <taxon>Onygenaceae</taxon>
        <taxon>Coccidioides</taxon>
    </lineage>
</organism>
<dbReference type="EMBL" id="DS268110">
    <property type="protein sequence ID" value="KMM67526.1"/>
    <property type="molecule type" value="Genomic_DNA"/>
</dbReference>
<sequence length="195" mass="21643">MERSPAPKPDQGQVFHTGHRNARVAGKQGGISEICLEQGIPGTWSPFHLNPNEKVMHRDPNVVFFRQGVSGDAVRCSAPIGRYTISLPSGLRFYRSHPQPWLLEDSHPIPCLVVGTRWSTTRPSVFLTKDGLNERIVSHAVVEASREGNRACAHCDFTYISHKSQGLAGSESRSSRQIQHIPDLKRRSSDPFATP</sequence>
<evidence type="ECO:0000313" key="2">
    <source>
        <dbReference type="EMBL" id="KMM67526.1"/>
    </source>
</evidence>
<accession>A0A0J6F3P0</accession>
<protein>
    <submittedName>
        <fullName evidence="2">Uncharacterized protein</fullName>
    </submittedName>
</protein>
<feature type="region of interest" description="Disordered" evidence="1">
    <location>
        <begin position="168"/>
        <end position="195"/>
    </location>
</feature>
<dbReference type="VEuPathDB" id="FungiDB:CPAG_03860"/>
<gene>
    <name evidence="2" type="ORF">CPAG_03860</name>
</gene>
<name>A0A0J6F3P0_COCPO</name>
<reference evidence="3" key="3">
    <citation type="journal article" date="2010" name="Genome Res.">
        <title>Population genomic sequencing of Coccidioides fungi reveals recent hybridization and transposon control.</title>
        <authorList>
            <person name="Neafsey D.E."/>
            <person name="Barker B.M."/>
            <person name="Sharpton T.J."/>
            <person name="Stajich J.E."/>
            <person name="Park D.J."/>
            <person name="Whiston E."/>
            <person name="Hung C.-Y."/>
            <person name="McMahan C."/>
            <person name="White J."/>
            <person name="Sykes S."/>
            <person name="Heiman D."/>
            <person name="Young S."/>
            <person name="Zeng Q."/>
            <person name="Abouelleil A."/>
            <person name="Aftuck L."/>
            <person name="Bessette D."/>
            <person name="Brown A."/>
            <person name="FitzGerald M."/>
            <person name="Lui A."/>
            <person name="Macdonald J.P."/>
            <person name="Priest M."/>
            <person name="Orbach M.J."/>
            <person name="Galgiani J.N."/>
            <person name="Kirkland T.N."/>
            <person name="Cole G.T."/>
            <person name="Birren B.W."/>
            <person name="Henn M.R."/>
            <person name="Taylor J.W."/>
            <person name="Rounsley S.D."/>
        </authorList>
    </citation>
    <scope>NUCLEOTIDE SEQUENCE [LARGE SCALE GENOMIC DNA]</scope>
    <source>
        <strain evidence="3">RMSCC 3488</strain>
    </source>
</reference>
<reference evidence="2 3" key="1">
    <citation type="submission" date="2007-06" db="EMBL/GenBank/DDBJ databases">
        <title>The Genome Sequence of Coccidioides posadasii RMSCC_3488.</title>
        <authorList>
            <consortium name="Coccidioides Genome Resources Consortium"/>
            <consortium name="The Broad Institute Genome Sequencing Platform"/>
            <person name="Henn M.R."/>
            <person name="Sykes S."/>
            <person name="Young S."/>
            <person name="Jaffe D."/>
            <person name="Berlin A."/>
            <person name="Alvarez P."/>
            <person name="Butler J."/>
            <person name="Gnerre S."/>
            <person name="Grabherr M."/>
            <person name="Mauceli E."/>
            <person name="Brockman W."/>
            <person name="Kodira C."/>
            <person name="Alvarado L."/>
            <person name="Zeng Q."/>
            <person name="Crawford M."/>
            <person name="Antoine C."/>
            <person name="Devon K."/>
            <person name="Galgiani J."/>
            <person name="Orsborn K."/>
            <person name="Lewis M.L."/>
            <person name="Nusbaum C."/>
            <person name="Galagan J."/>
            <person name="Birren B."/>
        </authorList>
    </citation>
    <scope>NUCLEOTIDE SEQUENCE [LARGE SCALE GENOMIC DNA]</scope>
    <source>
        <strain evidence="2 3">RMSCC 3488</strain>
    </source>
</reference>
<dbReference type="AlphaFoldDB" id="A0A0J6F3P0"/>
<reference evidence="3" key="2">
    <citation type="journal article" date="2009" name="Genome Res.">
        <title>Comparative genomic analyses of the human fungal pathogens Coccidioides and their relatives.</title>
        <authorList>
            <person name="Sharpton T.J."/>
            <person name="Stajich J.E."/>
            <person name="Rounsley S.D."/>
            <person name="Gardner M.J."/>
            <person name="Wortman J.R."/>
            <person name="Jordar V.S."/>
            <person name="Maiti R."/>
            <person name="Kodira C.D."/>
            <person name="Neafsey D.E."/>
            <person name="Zeng Q."/>
            <person name="Hung C.-Y."/>
            <person name="McMahan C."/>
            <person name="Muszewska A."/>
            <person name="Grynberg M."/>
            <person name="Mandel M.A."/>
            <person name="Kellner E.M."/>
            <person name="Barker B.M."/>
            <person name="Galgiani J.N."/>
            <person name="Orbach M.J."/>
            <person name="Kirkland T.N."/>
            <person name="Cole G.T."/>
            <person name="Henn M.R."/>
            <person name="Birren B.W."/>
            <person name="Taylor J.W."/>
        </authorList>
    </citation>
    <scope>NUCLEOTIDE SEQUENCE [LARGE SCALE GENOMIC DNA]</scope>
    <source>
        <strain evidence="3">RMSCC 3488</strain>
    </source>
</reference>
<dbReference type="Proteomes" id="UP000054567">
    <property type="component" value="Unassembled WGS sequence"/>
</dbReference>
<proteinExistence type="predicted"/>
<evidence type="ECO:0000256" key="1">
    <source>
        <dbReference type="SAM" id="MobiDB-lite"/>
    </source>
</evidence>